<evidence type="ECO:0000256" key="3">
    <source>
        <dbReference type="ARBA" id="ARBA00022475"/>
    </source>
</evidence>
<evidence type="ECO:0000256" key="6">
    <source>
        <dbReference type="ARBA" id="ARBA00023136"/>
    </source>
</evidence>
<evidence type="ECO:0000313" key="10">
    <source>
        <dbReference type="Proteomes" id="UP000032266"/>
    </source>
</evidence>
<name>A0A0C5V9G8_9GAMM</name>
<feature type="transmembrane region" description="Helical" evidence="7">
    <location>
        <begin position="380"/>
        <end position="402"/>
    </location>
</feature>
<keyword evidence="5 7" id="KW-1133">Transmembrane helix</keyword>
<dbReference type="PANTHER" id="PTHR23513:SF11">
    <property type="entry name" value="STAPHYLOFERRIN A TRANSPORTER"/>
    <property type="match status" value="1"/>
</dbReference>
<dbReference type="AlphaFoldDB" id="A0A0C5V9G8"/>
<dbReference type="InterPro" id="IPR010290">
    <property type="entry name" value="TM_effector"/>
</dbReference>
<feature type="domain" description="Major facilitator superfamily (MFS) profile" evidence="8">
    <location>
        <begin position="1"/>
        <end position="405"/>
    </location>
</feature>
<evidence type="ECO:0000313" key="9">
    <source>
        <dbReference type="EMBL" id="AJQ96015.1"/>
    </source>
</evidence>
<dbReference type="PROSITE" id="PS50850">
    <property type="entry name" value="MFS"/>
    <property type="match status" value="1"/>
</dbReference>
<feature type="transmembrane region" description="Helical" evidence="7">
    <location>
        <begin position="82"/>
        <end position="102"/>
    </location>
</feature>
<feature type="transmembrane region" description="Helical" evidence="7">
    <location>
        <begin position="231"/>
        <end position="252"/>
    </location>
</feature>
<feature type="transmembrane region" description="Helical" evidence="7">
    <location>
        <begin position="12"/>
        <end position="31"/>
    </location>
</feature>
<keyword evidence="2" id="KW-0813">Transport</keyword>
<keyword evidence="3" id="KW-1003">Cell membrane</keyword>
<reference evidence="9 10" key="1">
    <citation type="submission" date="2014-01" db="EMBL/GenBank/DDBJ databases">
        <title>Full genme sequencing of cellulolytic bacterium Gynuella sunshinyii YC6258T gen. nov., sp. nov.</title>
        <authorList>
            <person name="Khan H."/>
            <person name="Chung E.J."/>
            <person name="Chung Y.R."/>
        </authorList>
    </citation>
    <scope>NUCLEOTIDE SEQUENCE [LARGE SCALE GENOMIC DNA]</scope>
    <source>
        <strain evidence="9 10">YC6258</strain>
    </source>
</reference>
<dbReference type="SUPFAM" id="SSF103473">
    <property type="entry name" value="MFS general substrate transporter"/>
    <property type="match status" value="1"/>
</dbReference>
<feature type="transmembrane region" description="Helical" evidence="7">
    <location>
        <begin position="315"/>
        <end position="332"/>
    </location>
</feature>
<dbReference type="HOGENOM" id="CLU_034180_11_2_6"/>
<comment type="subcellular location">
    <subcellularLocation>
        <location evidence="1">Cell membrane</location>
        <topology evidence="1">Multi-pass membrane protein</topology>
    </subcellularLocation>
</comment>
<proteinExistence type="predicted"/>
<keyword evidence="10" id="KW-1185">Reference proteome</keyword>
<evidence type="ECO:0000256" key="7">
    <source>
        <dbReference type="SAM" id="Phobius"/>
    </source>
</evidence>
<dbReference type="Pfam" id="PF05977">
    <property type="entry name" value="MFS_3"/>
    <property type="match status" value="1"/>
</dbReference>
<dbReference type="RefSeq" id="WP_044618136.1">
    <property type="nucleotide sequence ID" value="NZ_CP007142.1"/>
</dbReference>
<evidence type="ECO:0000259" key="8">
    <source>
        <dbReference type="PROSITE" id="PS50850"/>
    </source>
</evidence>
<evidence type="ECO:0000256" key="4">
    <source>
        <dbReference type="ARBA" id="ARBA00022692"/>
    </source>
</evidence>
<dbReference type="PANTHER" id="PTHR23513">
    <property type="entry name" value="INTEGRAL MEMBRANE EFFLUX PROTEIN-RELATED"/>
    <property type="match status" value="1"/>
</dbReference>
<dbReference type="GO" id="GO:0022857">
    <property type="term" value="F:transmembrane transporter activity"/>
    <property type="evidence" value="ECO:0007669"/>
    <property type="project" value="InterPro"/>
</dbReference>
<keyword evidence="6 7" id="KW-0472">Membrane</keyword>
<accession>A0A0C5V9G8</accession>
<dbReference type="STRING" id="1445510.YC6258_03979"/>
<feature type="transmembrane region" description="Helical" evidence="7">
    <location>
        <begin position="51"/>
        <end position="70"/>
    </location>
</feature>
<dbReference type="GO" id="GO:0005886">
    <property type="term" value="C:plasma membrane"/>
    <property type="evidence" value="ECO:0007669"/>
    <property type="project" value="UniProtKB-SubCell"/>
</dbReference>
<organism evidence="9 10">
    <name type="scientific">Gynuella sunshinyii YC6258</name>
    <dbReference type="NCBI Taxonomy" id="1445510"/>
    <lineage>
        <taxon>Bacteria</taxon>
        <taxon>Pseudomonadati</taxon>
        <taxon>Pseudomonadota</taxon>
        <taxon>Gammaproteobacteria</taxon>
        <taxon>Oceanospirillales</taxon>
        <taxon>Saccharospirillaceae</taxon>
        <taxon>Gynuella</taxon>
    </lineage>
</organism>
<gene>
    <name evidence="9" type="ORF">YC6258_03979</name>
</gene>
<dbReference type="Proteomes" id="UP000032266">
    <property type="component" value="Chromosome"/>
</dbReference>
<feature type="transmembrane region" description="Helical" evidence="7">
    <location>
        <begin position="264"/>
        <end position="284"/>
    </location>
</feature>
<sequence length="417" mass="44711">MSLKQAFRSLANTNYRLWAIGAIISNIGTWLQRTAQDWIVIAELSDKNASAVGMVVALQFLPQIFLLPLTGWAADRLDRRKLLITTQILMAILAMVLGSLALSGHIQLWQVYVCALLLGCVTAFDAPARHAFVSDLVSEEDLPNAVSLNSLSFNAARMVGPAIAGIIIASLGSGWGFISNAISFIPVIVIMMMLKVKPCCAGTETVQEGSQSRQTLFDGFRYIWSHPEMTVILIMVSLISMFGMNFPVYLSAMTVHVFTGGSEQYGLLTSIMAIGSITGALVTAMRLKPDLRFLTGSMAAFGVACLVASVMPDFWMFALALIAVGTTAQLFTTSSNSLTQISTDRKLRGRVMAIFLSTALGGTALGGPVIGWISDSFSPRWAMAFSGLAAIAATLIGALFLYRQQLAKVPIADSSVS</sequence>
<feature type="transmembrane region" description="Helical" evidence="7">
    <location>
        <begin position="353"/>
        <end position="374"/>
    </location>
</feature>
<evidence type="ECO:0000256" key="5">
    <source>
        <dbReference type="ARBA" id="ARBA00022989"/>
    </source>
</evidence>
<evidence type="ECO:0000256" key="2">
    <source>
        <dbReference type="ARBA" id="ARBA00022448"/>
    </source>
</evidence>
<dbReference type="EMBL" id="CP007142">
    <property type="protein sequence ID" value="AJQ96015.1"/>
    <property type="molecule type" value="Genomic_DNA"/>
</dbReference>
<protein>
    <submittedName>
        <fullName evidence="9">Arabinose efflux permease</fullName>
    </submittedName>
</protein>
<dbReference type="InterPro" id="IPR036259">
    <property type="entry name" value="MFS_trans_sf"/>
</dbReference>
<dbReference type="PATRIC" id="fig|1445510.3.peg.3954"/>
<keyword evidence="4 7" id="KW-0812">Transmembrane</keyword>
<dbReference type="KEGG" id="gsn:YC6258_03979"/>
<dbReference type="CDD" id="cd06173">
    <property type="entry name" value="MFS_MefA_like"/>
    <property type="match status" value="1"/>
</dbReference>
<dbReference type="Gene3D" id="1.20.1250.20">
    <property type="entry name" value="MFS general substrate transporter like domains"/>
    <property type="match status" value="1"/>
</dbReference>
<feature type="transmembrane region" description="Helical" evidence="7">
    <location>
        <begin position="108"/>
        <end position="126"/>
    </location>
</feature>
<feature type="transmembrane region" description="Helical" evidence="7">
    <location>
        <begin position="291"/>
        <end position="309"/>
    </location>
</feature>
<dbReference type="InterPro" id="IPR020846">
    <property type="entry name" value="MFS_dom"/>
</dbReference>
<evidence type="ECO:0000256" key="1">
    <source>
        <dbReference type="ARBA" id="ARBA00004651"/>
    </source>
</evidence>